<gene>
    <name evidence="2" type="ORF">NDU88_004631</name>
</gene>
<comment type="caution">
    <text evidence="2">The sequence shown here is derived from an EMBL/GenBank/DDBJ whole genome shotgun (WGS) entry which is preliminary data.</text>
</comment>
<reference evidence="2" key="1">
    <citation type="journal article" date="2022" name="bioRxiv">
        <title>Sequencing and chromosome-scale assembly of the giantPleurodeles waltlgenome.</title>
        <authorList>
            <person name="Brown T."/>
            <person name="Elewa A."/>
            <person name="Iarovenko S."/>
            <person name="Subramanian E."/>
            <person name="Araus A.J."/>
            <person name="Petzold A."/>
            <person name="Susuki M."/>
            <person name="Suzuki K.-i.T."/>
            <person name="Hayashi T."/>
            <person name="Toyoda A."/>
            <person name="Oliveira C."/>
            <person name="Osipova E."/>
            <person name="Leigh N.D."/>
            <person name="Simon A."/>
            <person name="Yun M.H."/>
        </authorList>
    </citation>
    <scope>NUCLEOTIDE SEQUENCE</scope>
    <source>
        <strain evidence="2">20211129_DDA</strain>
        <tissue evidence="2">Liver</tissue>
    </source>
</reference>
<keyword evidence="3" id="KW-1185">Reference proteome</keyword>
<proteinExistence type="predicted"/>
<feature type="compositionally biased region" description="Polar residues" evidence="1">
    <location>
        <begin position="1"/>
        <end position="20"/>
    </location>
</feature>
<organism evidence="2 3">
    <name type="scientific">Pleurodeles waltl</name>
    <name type="common">Iberian ribbed newt</name>
    <dbReference type="NCBI Taxonomy" id="8319"/>
    <lineage>
        <taxon>Eukaryota</taxon>
        <taxon>Metazoa</taxon>
        <taxon>Chordata</taxon>
        <taxon>Craniata</taxon>
        <taxon>Vertebrata</taxon>
        <taxon>Euteleostomi</taxon>
        <taxon>Amphibia</taxon>
        <taxon>Batrachia</taxon>
        <taxon>Caudata</taxon>
        <taxon>Salamandroidea</taxon>
        <taxon>Salamandridae</taxon>
        <taxon>Pleurodelinae</taxon>
        <taxon>Pleurodeles</taxon>
    </lineage>
</organism>
<dbReference type="EMBL" id="JANPWB010000009">
    <property type="protein sequence ID" value="KAJ1151852.1"/>
    <property type="molecule type" value="Genomic_DNA"/>
</dbReference>
<name>A0AAV7RJA6_PLEWA</name>
<dbReference type="Proteomes" id="UP001066276">
    <property type="component" value="Chromosome 5"/>
</dbReference>
<dbReference type="AlphaFoldDB" id="A0AAV7RJA6"/>
<feature type="region of interest" description="Disordered" evidence="1">
    <location>
        <begin position="1"/>
        <end position="102"/>
    </location>
</feature>
<evidence type="ECO:0000313" key="3">
    <source>
        <dbReference type="Proteomes" id="UP001066276"/>
    </source>
</evidence>
<accession>A0AAV7RJA6</accession>
<sequence>MCSPVSENQATYGANSQSEKSPGGPTEKDAAEAGNPDIWVPKCLKRNNGQRTHVLEREEDAGRKDTEVAEGEPATGGAVTSRDDPTEGQEGPRKQEIHHVPGGAWLQQVRSCLKDKLRAIVGREEGVGGE</sequence>
<evidence type="ECO:0000256" key="1">
    <source>
        <dbReference type="SAM" id="MobiDB-lite"/>
    </source>
</evidence>
<feature type="compositionally biased region" description="Basic and acidic residues" evidence="1">
    <location>
        <begin position="53"/>
        <end position="67"/>
    </location>
</feature>
<evidence type="ECO:0000313" key="2">
    <source>
        <dbReference type="EMBL" id="KAJ1151852.1"/>
    </source>
</evidence>
<protein>
    <submittedName>
        <fullName evidence="2">Uncharacterized protein</fullName>
    </submittedName>
</protein>
<feature type="compositionally biased region" description="Basic and acidic residues" evidence="1">
    <location>
        <begin position="81"/>
        <end position="99"/>
    </location>
</feature>